<feature type="transmembrane region" description="Helical" evidence="3">
    <location>
        <begin position="544"/>
        <end position="564"/>
    </location>
</feature>
<organism evidence="4 5">
    <name type="scientific">Cytospora chrysosperma</name>
    <name type="common">Cytospora canker fungus</name>
    <name type="synonym">Sphaeria chrysosperma</name>
    <dbReference type="NCBI Taxonomy" id="252740"/>
    <lineage>
        <taxon>Eukaryota</taxon>
        <taxon>Fungi</taxon>
        <taxon>Dikarya</taxon>
        <taxon>Ascomycota</taxon>
        <taxon>Pezizomycotina</taxon>
        <taxon>Sordariomycetes</taxon>
        <taxon>Sordariomycetidae</taxon>
        <taxon>Diaporthales</taxon>
        <taxon>Cytosporaceae</taxon>
        <taxon>Cytospora</taxon>
    </lineage>
</organism>
<keyword evidence="3" id="KW-0472">Membrane</keyword>
<dbReference type="InterPro" id="IPR002523">
    <property type="entry name" value="MgTranspt_CorA/ZnTranspt_ZntB"/>
</dbReference>
<evidence type="ECO:0000313" key="5">
    <source>
        <dbReference type="Proteomes" id="UP000284375"/>
    </source>
</evidence>
<dbReference type="Gene3D" id="1.20.58.340">
    <property type="entry name" value="Magnesium transport protein CorA, transmembrane region"/>
    <property type="match status" value="1"/>
</dbReference>
<dbReference type="OrthoDB" id="5430812at2759"/>
<dbReference type="GO" id="GO:0005886">
    <property type="term" value="C:plasma membrane"/>
    <property type="evidence" value="ECO:0007669"/>
    <property type="project" value="UniProtKB-SubCell"/>
</dbReference>
<gene>
    <name evidence="4" type="ORF">VSDG_02230</name>
</gene>
<evidence type="ECO:0000256" key="2">
    <source>
        <dbReference type="SAM" id="MobiDB-lite"/>
    </source>
</evidence>
<dbReference type="GO" id="GO:0015087">
    <property type="term" value="F:cobalt ion transmembrane transporter activity"/>
    <property type="evidence" value="ECO:0007669"/>
    <property type="project" value="TreeGrafter"/>
</dbReference>
<protein>
    <recommendedName>
        <fullName evidence="6">ADP-ribosylation factor</fullName>
    </recommendedName>
</protein>
<keyword evidence="3" id="KW-1133">Transmembrane helix</keyword>
<accession>A0A423WDZ7</accession>
<dbReference type="GO" id="GO:0015095">
    <property type="term" value="F:magnesium ion transmembrane transporter activity"/>
    <property type="evidence" value="ECO:0007669"/>
    <property type="project" value="TreeGrafter"/>
</dbReference>
<name>A0A423WDZ7_CYTCH</name>
<evidence type="ECO:0000256" key="3">
    <source>
        <dbReference type="SAM" id="Phobius"/>
    </source>
</evidence>
<sequence length="616" mass="69951">MDTTATPATPTTPSHPPPVTIKEAHEGLSQHFRDFDDPEVYEKYLVDTVHRKSANFAVRFGADKARIAADLEPQDVTTLINLDLTHREQEDLPVTWINVWSAAHNQDVVKAIANRYKFSSRLAGSILAWDKARREIAATRNNAKTEEHLRPRLRRTFHKTQDLEKGPTNEQAERPITSQGVDPFAEPFDPEDLKMYGLLQKTYNYTTIDHGKDFICIGANWLHERPSMGTEHDQEIDEGSAELVPPKHWAWYILTSDCTVISIHEAPNYSSPRGDDAELLRRTEELSNMRKNTHDLLSQLSKIGIEKYKYRVASQKGVRSDLTNTTSRHATSRARTTVMESSQAVEASANLFYYLFEDYTAPTSFLSNSSVTLGRLTDEVLHITDRRNKDKDTSNIIKTLYARSRDLRQLKHLFESYEKLIKGIMDLPVDAHDREENMAGSVSNLLAPSRAVRLSQKAVDRFGRLNDRLRLLMLDTIDEYLVEKSSLSDTYFNLLAQKDSQATAKLNRSASLLAKLSVFFLPISFMTSYFSIQIPDLINGYTGTTYWVTFAVIATLSFLSLFFFSRFLMIVSDVLDEKVHQIQKSSWRTIKHGLSGKGKKGADQDGAQDDKGRDSD</sequence>
<dbReference type="PANTHER" id="PTHR46494">
    <property type="entry name" value="CORA FAMILY METAL ION TRANSPORTER (EUROFUNG)"/>
    <property type="match status" value="1"/>
</dbReference>
<proteinExistence type="predicted"/>
<evidence type="ECO:0000313" key="4">
    <source>
        <dbReference type="EMBL" id="ROW01602.1"/>
    </source>
</evidence>
<keyword evidence="3" id="KW-0812">Transmembrane</keyword>
<dbReference type="GO" id="GO:0000287">
    <property type="term" value="F:magnesium ion binding"/>
    <property type="evidence" value="ECO:0007669"/>
    <property type="project" value="TreeGrafter"/>
</dbReference>
<dbReference type="Pfam" id="PF01544">
    <property type="entry name" value="CorA"/>
    <property type="match status" value="1"/>
</dbReference>
<comment type="caution">
    <text evidence="4">The sequence shown here is derived from an EMBL/GenBank/DDBJ whole genome shotgun (WGS) entry which is preliminary data.</text>
</comment>
<dbReference type="GO" id="GO:0050897">
    <property type="term" value="F:cobalt ion binding"/>
    <property type="evidence" value="ECO:0007669"/>
    <property type="project" value="TreeGrafter"/>
</dbReference>
<dbReference type="AlphaFoldDB" id="A0A423WDZ7"/>
<comment type="subcellular location">
    <subcellularLocation>
        <location evidence="1">Cell membrane</location>
        <topology evidence="1">Multi-pass membrane protein</topology>
    </subcellularLocation>
</comment>
<evidence type="ECO:0000256" key="1">
    <source>
        <dbReference type="ARBA" id="ARBA00004651"/>
    </source>
</evidence>
<keyword evidence="5" id="KW-1185">Reference proteome</keyword>
<feature type="region of interest" description="Disordered" evidence="2">
    <location>
        <begin position="592"/>
        <end position="616"/>
    </location>
</feature>
<feature type="compositionally biased region" description="Basic and acidic residues" evidence="2">
    <location>
        <begin position="600"/>
        <end position="616"/>
    </location>
</feature>
<dbReference type="PANTHER" id="PTHR46494:SF1">
    <property type="entry name" value="CORA FAMILY METAL ION TRANSPORTER (EUROFUNG)"/>
    <property type="match status" value="1"/>
</dbReference>
<dbReference type="STRING" id="252740.A0A423WDZ7"/>
<dbReference type="Proteomes" id="UP000284375">
    <property type="component" value="Unassembled WGS sequence"/>
</dbReference>
<reference evidence="4 5" key="1">
    <citation type="submission" date="2015-09" db="EMBL/GenBank/DDBJ databases">
        <title>Host preference determinants of Valsa canker pathogens revealed by comparative genomics.</title>
        <authorList>
            <person name="Yin Z."/>
            <person name="Huang L."/>
        </authorList>
    </citation>
    <scope>NUCLEOTIDE SEQUENCE [LARGE SCALE GENOMIC DNA]</scope>
    <source>
        <strain evidence="4 5">YSFL</strain>
    </source>
</reference>
<evidence type="ECO:0008006" key="6">
    <source>
        <dbReference type="Google" id="ProtNLM"/>
    </source>
</evidence>
<dbReference type="EMBL" id="LJZO01000006">
    <property type="protein sequence ID" value="ROW01602.1"/>
    <property type="molecule type" value="Genomic_DNA"/>
</dbReference>
<feature type="transmembrane region" description="Helical" evidence="3">
    <location>
        <begin position="512"/>
        <end position="532"/>
    </location>
</feature>